<keyword evidence="2" id="KW-0449">Lipoprotein</keyword>
<dbReference type="AlphaFoldDB" id="A0A1I6L362"/>
<dbReference type="Gene3D" id="2.50.20.10">
    <property type="entry name" value="Lipoprotein localisation LolA/LolB/LppX"/>
    <property type="match status" value="1"/>
</dbReference>
<dbReference type="InterPro" id="IPR052944">
    <property type="entry name" value="Sporulation_related"/>
</dbReference>
<name>A0A1I6L362_9EURY</name>
<evidence type="ECO:0000313" key="3">
    <source>
        <dbReference type="Proteomes" id="UP000199062"/>
    </source>
</evidence>
<keyword evidence="1" id="KW-1133">Transmembrane helix</keyword>
<reference evidence="2 3" key="1">
    <citation type="submission" date="2016-10" db="EMBL/GenBank/DDBJ databases">
        <authorList>
            <person name="de Groot N.N."/>
        </authorList>
    </citation>
    <scope>NUCLEOTIDE SEQUENCE [LARGE SCALE GENOMIC DNA]</scope>
    <source>
        <strain evidence="2 3">CGMCC 1.10457</strain>
    </source>
</reference>
<dbReference type="EMBL" id="FOZK01000002">
    <property type="protein sequence ID" value="SFR97943.1"/>
    <property type="molecule type" value="Genomic_DNA"/>
</dbReference>
<gene>
    <name evidence="2" type="ORF">SAMN05216559_1944</name>
</gene>
<dbReference type="InterPro" id="IPR029046">
    <property type="entry name" value="LolA/LolB/LppX"/>
</dbReference>
<dbReference type="PANTHER" id="PTHR37507:SF2">
    <property type="entry name" value="SPORULATION PROTEIN YDCC"/>
    <property type="match status" value="1"/>
</dbReference>
<protein>
    <submittedName>
        <fullName evidence="2">Outer membrane lipoprotein-sorting protein</fullName>
    </submittedName>
</protein>
<keyword evidence="1" id="KW-0472">Membrane</keyword>
<evidence type="ECO:0000256" key="1">
    <source>
        <dbReference type="SAM" id="Phobius"/>
    </source>
</evidence>
<dbReference type="PANTHER" id="PTHR37507">
    <property type="entry name" value="SPORULATION PROTEIN YDCC"/>
    <property type="match status" value="1"/>
</dbReference>
<organism evidence="2 3">
    <name type="scientific">Halomicrobium zhouii</name>
    <dbReference type="NCBI Taxonomy" id="767519"/>
    <lineage>
        <taxon>Archaea</taxon>
        <taxon>Methanobacteriati</taxon>
        <taxon>Methanobacteriota</taxon>
        <taxon>Stenosarchaea group</taxon>
        <taxon>Halobacteria</taxon>
        <taxon>Halobacteriales</taxon>
        <taxon>Haloarculaceae</taxon>
        <taxon>Halomicrobium</taxon>
    </lineage>
</organism>
<dbReference type="SUPFAM" id="SSF89392">
    <property type="entry name" value="Prokaryotic lipoproteins and lipoprotein localization factors"/>
    <property type="match status" value="1"/>
</dbReference>
<evidence type="ECO:0000313" key="2">
    <source>
        <dbReference type="EMBL" id="SFR97943.1"/>
    </source>
</evidence>
<dbReference type="Proteomes" id="UP000199062">
    <property type="component" value="Unassembled WGS sequence"/>
</dbReference>
<dbReference type="STRING" id="767519.SAMN05216559_1944"/>
<accession>A0A1I6L362</accession>
<sequence>MTVAGGPSDVPVCALQIPMATKRPSTERAVLLVAALVALAGVAGSAWVATSASAPDRPQFDDDVADQYDAIQGVEGTRTTTIERNGTVESTRTYAVQLRPDTGEKRLSLREGPESRFGTRVSNGSVLWLYERETPNVTRIELDDDRASSRGDTIARLFARLNATTGDGETPAEPPTVEPLPVVPESAAQSGAATGVGGGPLTVSYGGTDTVADREVYVLRLTPVNESTDANYEQTLWLDAENYFPLKQRTAWTHEGQRTVMTTTYTDVAFDPGLDDDTFTPDIPENATVHSPDTAETTTYRSVGALREASDVAVPDPVVPPTYELTYATQTNGRVQGVGLRYANRTSVVSVAKYSFTYADEDDEGELTIDGRPATLTTGQRVSLSWNCEDYRYTVRGTGISADVVVDIGESVGCPGAGGR</sequence>
<keyword evidence="1" id="KW-0812">Transmembrane</keyword>
<feature type="transmembrane region" description="Helical" evidence="1">
    <location>
        <begin position="29"/>
        <end position="49"/>
    </location>
</feature>
<keyword evidence="3" id="KW-1185">Reference proteome</keyword>
<proteinExistence type="predicted"/>